<keyword evidence="14" id="KW-1185">Reference proteome</keyword>
<dbReference type="PANTHER" id="PTHR11601:SF34">
    <property type="entry name" value="CYSTEINE DESULFURASE"/>
    <property type="match status" value="1"/>
</dbReference>
<feature type="binding site" evidence="10">
    <location>
        <position position="208"/>
    </location>
    <ligand>
        <name>pyridoxal 5'-phosphate</name>
        <dbReference type="ChEBI" id="CHEBI:597326"/>
    </ligand>
</feature>
<dbReference type="SUPFAM" id="SSF53383">
    <property type="entry name" value="PLP-dependent transferases"/>
    <property type="match status" value="1"/>
</dbReference>
<comment type="subunit">
    <text evidence="10">Homodimer. Forms a heterotetramer with IscU, interacts with other sulfur acceptors.</text>
</comment>
<dbReference type="InterPro" id="IPR015424">
    <property type="entry name" value="PyrdxlP-dep_Trfase"/>
</dbReference>
<comment type="similarity">
    <text evidence="2 10">Belongs to the class-V pyridoxal-phosphate-dependent aminotransferase family. NifS/IscS subfamily.</text>
</comment>
<feature type="binding site" evidence="10">
    <location>
        <position position="180"/>
    </location>
    <ligand>
        <name>pyridoxal 5'-phosphate</name>
        <dbReference type="ChEBI" id="CHEBI:597326"/>
    </ligand>
</feature>
<evidence type="ECO:0000256" key="6">
    <source>
        <dbReference type="ARBA" id="ARBA00022898"/>
    </source>
</evidence>
<feature type="binding site" evidence="10">
    <location>
        <position position="268"/>
    </location>
    <ligand>
        <name>pyridoxal 5'-phosphate</name>
        <dbReference type="ChEBI" id="CHEBI:597326"/>
    </ligand>
</feature>
<sequence length="430" mass="47571">MSTVETSLAKQVQEREAAVRQPVATNAEHTPIYLDYQSTTPVDPRVVEKMLPYLTQQFGNPASRSHSLGWTAEKAVEHAREQVAKAIGADPKEIVWTSGATEATNLALKGAAHFYKGKGKHLITLKTEHKATLDTCRQLEREGFEVTYLPVQENGLVDLDAFQAALRPDTIIASVLYVNNEIGVIQPMAEIGRILRERGILFHVDAAQAVGKVPVDVNAINADLMSLSAHKAYGPKGIGALYVRRKPRVRIEAQMHGGGHERGMRSGTLPTHQIVGMGEAFEIAVREMEGENARIRRLRDKLLNGLRERIEEVYVNGDLEQRVPQNLNISFNFVEGESLIMALKDLAVSSGSACTSASLEPSYVLRALGRSDELAHSSIRFGLGRFTTEAEIDYTIELVASKVDKLRELSPLWEMYQEGIDLESVQWVAH</sequence>
<dbReference type="GO" id="GO:0031071">
    <property type="term" value="F:cysteine desulfurase activity"/>
    <property type="evidence" value="ECO:0007669"/>
    <property type="project" value="UniProtKB-EC"/>
</dbReference>
<comment type="cofactor">
    <cofactor evidence="1 10">
        <name>pyridoxal 5'-phosphate</name>
        <dbReference type="ChEBI" id="CHEBI:597326"/>
    </cofactor>
</comment>
<dbReference type="NCBIfam" id="NF010611">
    <property type="entry name" value="PRK14012.1"/>
    <property type="match status" value="1"/>
</dbReference>
<evidence type="ECO:0000313" key="14">
    <source>
        <dbReference type="Proteomes" id="UP001446205"/>
    </source>
</evidence>
<evidence type="ECO:0000256" key="5">
    <source>
        <dbReference type="ARBA" id="ARBA00022723"/>
    </source>
</evidence>
<keyword evidence="10" id="KW-0963">Cytoplasm</keyword>
<feature type="domain" description="Aminotransferase class V" evidence="12">
    <location>
        <begin position="32"/>
        <end position="394"/>
    </location>
</feature>
<feature type="active site" description="Cysteine persulfide intermediate" evidence="10">
    <location>
        <position position="354"/>
    </location>
</feature>
<reference evidence="13 14" key="1">
    <citation type="submission" date="2024-04" db="EMBL/GenBank/DDBJ databases">
        <authorList>
            <person name="Abashina T."/>
            <person name="Shaikin A."/>
        </authorList>
    </citation>
    <scope>NUCLEOTIDE SEQUENCE [LARGE SCALE GENOMIC DNA]</scope>
    <source>
        <strain evidence="13 14">AAFK</strain>
    </source>
</reference>
<accession>A0ABU9DB98</accession>
<gene>
    <name evidence="10" type="primary">iscS</name>
    <name evidence="13" type="ORF">WOB96_13025</name>
</gene>
<dbReference type="NCBIfam" id="TIGR02006">
    <property type="entry name" value="IscS"/>
    <property type="match status" value="1"/>
</dbReference>
<evidence type="ECO:0000256" key="11">
    <source>
        <dbReference type="SAM" id="MobiDB-lite"/>
    </source>
</evidence>
<comment type="subcellular location">
    <subcellularLocation>
        <location evidence="10">Cytoplasm</location>
    </subcellularLocation>
</comment>
<dbReference type="InterPro" id="IPR010240">
    <property type="entry name" value="Cys_deSase_IscS"/>
</dbReference>
<feature type="modified residue" description="N6-(pyridoxal phosphate)lysine" evidence="10">
    <location>
        <position position="231"/>
    </location>
</feature>
<dbReference type="Gene3D" id="3.40.640.10">
    <property type="entry name" value="Type I PLP-dependent aspartate aminotransferase-like (Major domain)"/>
    <property type="match status" value="1"/>
</dbReference>
<evidence type="ECO:0000313" key="13">
    <source>
        <dbReference type="EMBL" id="MEK8090674.1"/>
    </source>
</evidence>
<keyword evidence="3 10" id="KW-0808">Transferase</keyword>
<keyword evidence="8 10" id="KW-0411">Iron-sulfur</keyword>
<evidence type="ECO:0000256" key="8">
    <source>
        <dbReference type="ARBA" id="ARBA00023014"/>
    </source>
</evidence>
<keyword evidence="5 10" id="KW-0479">Metal-binding</keyword>
<comment type="function">
    <text evidence="10">Master enzyme that delivers sulfur to a number of partners involved in Fe-S cluster assembly, tRNA modification or cofactor biosynthesis. Catalyzes the removal of elemental sulfur atoms from cysteine to produce alanine. Functions as a sulfur delivery protein for Fe-S cluster synthesis onto IscU, an Fe-S scaffold assembly protein, as well as other S acceptor proteins.</text>
</comment>
<dbReference type="InterPro" id="IPR016454">
    <property type="entry name" value="Cysteine_dSase"/>
</dbReference>
<protein>
    <recommendedName>
        <fullName evidence="10">Cysteine desulfurase IscS</fullName>
        <ecNumber evidence="10">2.8.1.7</ecNumber>
    </recommendedName>
</protein>
<evidence type="ECO:0000256" key="4">
    <source>
        <dbReference type="ARBA" id="ARBA00022714"/>
    </source>
</evidence>
<proteinExistence type="inferred from homology"/>
<evidence type="ECO:0000256" key="7">
    <source>
        <dbReference type="ARBA" id="ARBA00023004"/>
    </source>
</evidence>
<dbReference type="EC" id="2.8.1.7" evidence="10"/>
<keyword evidence="4 10" id="KW-0001">2Fe-2S</keyword>
<keyword evidence="6 10" id="KW-0663">Pyridoxal phosphate</keyword>
<evidence type="ECO:0000256" key="3">
    <source>
        <dbReference type="ARBA" id="ARBA00022679"/>
    </source>
</evidence>
<evidence type="ECO:0000259" key="12">
    <source>
        <dbReference type="Pfam" id="PF00266"/>
    </source>
</evidence>
<dbReference type="InterPro" id="IPR015421">
    <property type="entry name" value="PyrdxlP-dep_Trfase_major"/>
</dbReference>
<feature type="compositionally biased region" description="Polar residues" evidence="11">
    <location>
        <begin position="1"/>
        <end position="10"/>
    </location>
</feature>
<feature type="binding site" evidence="10">
    <location>
        <begin position="228"/>
        <end position="230"/>
    </location>
    <ligand>
        <name>pyridoxal 5'-phosphate</name>
        <dbReference type="ChEBI" id="CHEBI:597326"/>
    </ligand>
</feature>
<dbReference type="InterPro" id="IPR000192">
    <property type="entry name" value="Aminotrans_V_dom"/>
</dbReference>
<evidence type="ECO:0000256" key="1">
    <source>
        <dbReference type="ARBA" id="ARBA00001933"/>
    </source>
</evidence>
<dbReference type="PIRSF" id="PIRSF005572">
    <property type="entry name" value="NifS"/>
    <property type="match status" value="1"/>
</dbReference>
<feature type="region of interest" description="Disordered" evidence="11">
    <location>
        <begin position="1"/>
        <end position="24"/>
    </location>
</feature>
<dbReference type="HAMAP" id="MF_00331">
    <property type="entry name" value="Cys_desulf_IscS"/>
    <property type="match status" value="1"/>
</dbReference>
<evidence type="ECO:0000256" key="9">
    <source>
        <dbReference type="ARBA" id="ARBA00050776"/>
    </source>
</evidence>
<evidence type="ECO:0000256" key="2">
    <source>
        <dbReference type="ARBA" id="ARBA00006490"/>
    </source>
</evidence>
<evidence type="ECO:0000256" key="10">
    <source>
        <dbReference type="HAMAP-Rule" id="MF_00331"/>
    </source>
</evidence>
<dbReference type="RefSeq" id="WP_341371729.1">
    <property type="nucleotide sequence ID" value="NZ_JBBPCO010000014.1"/>
</dbReference>
<dbReference type="Gene3D" id="3.90.1150.10">
    <property type="entry name" value="Aspartate Aminotransferase, domain 1"/>
    <property type="match status" value="1"/>
</dbReference>
<feature type="binding site" evidence="10">
    <location>
        <begin position="100"/>
        <end position="101"/>
    </location>
    <ligand>
        <name>pyridoxal 5'-phosphate</name>
        <dbReference type="ChEBI" id="CHEBI:597326"/>
    </ligand>
</feature>
<feature type="binding site" description="via persulfide group" evidence="10">
    <location>
        <position position="354"/>
    </location>
    <ligand>
        <name>[2Fe-2S] cluster</name>
        <dbReference type="ChEBI" id="CHEBI:190135"/>
        <note>ligand shared with IscU</note>
    </ligand>
</feature>
<dbReference type="InterPro" id="IPR015422">
    <property type="entry name" value="PyrdxlP-dep_Trfase_small"/>
</dbReference>
<comment type="caution">
    <text evidence="13">The sequence shown here is derived from an EMBL/GenBank/DDBJ whole genome shotgun (WGS) entry which is preliminary data.</text>
</comment>
<organism evidence="13 14">
    <name type="scientific">Thermithiobacillus plumbiphilus</name>
    <dbReference type="NCBI Taxonomy" id="1729899"/>
    <lineage>
        <taxon>Bacteria</taxon>
        <taxon>Pseudomonadati</taxon>
        <taxon>Pseudomonadota</taxon>
        <taxon>Acidithiobacillia</taxon>
        <taxon>Acidithiobacillales</taxon>
        <taxon>Thermithiobacillaceae</taxon>
        <taxon>Thermithiobacillus</taxon>
    </lineage>
</organism>
<dbReference type="Pfam" id="PF00266">
    <property type="entry name" value="Aminotran_5"/>
    <property type="match status" value="1"/>
</dbReference>
<dbReference type="PANTHER" id="PTHR11601">
    <property type="entry name" value="CYSTEINE DESULFURYLASE FAMILY MEMBER"/>
    <property type="match status" value="1"/>
</dbReference>
<comment type="pathway">
    <text evidence="10">Cofactor biosynthesis; iron-sulfur cluster biosynthesis.</text>
</comment>
<comment type="catalytic activity">
    <reaction evidence="9 10">
        <text>(sulfur carrier)-H + L-cysteine = (sulfur carrier)-SH + L-alanine</text>
        <dbReference type="Rhea" id="RHEA:43892"/>
        <dbReference type="Rhea" id="RHEA-COMP:14737"/>
        <dbReference type="Rhea" id="RHEA-COMP:14739"/>
        <dbReference type="ChEBI" id="CHEBI:29917"/>
        <dbReference type="ChEBI" id="CHEBI:35235"/>
        <dbReference type="ChEBI" id="CHEBI:57972"/>
        <dbReference type="ChEBI" id="CHEBI:64428"/>
        <dbReference type="EC" id="2.8.1.7"/>
    </reaction>
</comment>
<name>A0ABU9DB98_9PROT</name>
<keyword evidence="7 10" id="KW-0408">Iron</keyword>
<dbReference type="EMBL" id="JBBPCO010000014">
    <property type="protein sequence ID" value="MEK8090674.1"/>
    <property type="molecule type" value="Genomic_DNA"/>
</dbReference>
<dbReference type="Proteomes" id="UP001446205">
    <property type="component" value="Unassembled WGS sequence"/>
</dbReference>